<keyword evidence="2" id="KW-1185">Reference proteome</keyword>
<organism evidence="1 2">
    <name type="scientific">Smallanthus sonchifolius</name>
    <dbReference type="NCBI Taxonomy" id="185202"/>
    <lineage>
        <taxon>Eukaryota</taxon>
        <taxon>Viridiplantae</taxon>
        <taxon>Streptophyta</taxon>
        <taxon>Embryophyta</taxon>
        <taxon>Tracheophyta</taxon>
        <taxon>Spermatophyta</taxon>
        <taxon>Magnoliopsida</taxon>
        <taxon>eudicotyledons</taxon>
        <taxon>Gunneridae</taxon>
        <taxon>Pentapetalae</taxon>
        <taxon>asterids</taxon>
        <taxon>campanulids</taxon>
        <taxon>Asterales</taxon>
        <taxon>Asteraceae</taxon>
        <taxon>Asteroideae</taxon>
        <taxon>Heliantheae alliance</taxon>
        <taxon>Millerieae</taxon>
        <taxon>Smallanthus</taxon>
    </lineage>
</organism>
<dbReference type="EMBL" id="CM042033">
    <property type="protein sequence ID" value="KAI3774219.1"/>
    <property type="molecule type" value="Genomic_DNA"/>
</dbReference>
<name>A0ACB9FS82_9ASTR</name>
<dbReference type="Proteomes" id="UP001056120">
    <property type="component" value="Linkage Group LG16"/>
</dbReference>
<evidence type="ECO:0000313" key="1">
    <source>
        <dbReference type="EMBL" id="KAI3774219.1"/>
    </source>
</evidence>
<gene>
    <name evidence="1" type="ORF">L1987_48766</name>
</gene>
<evidence type="ECO:0000313" key="2">
    <source>
        <dbReference type="Proteomes" id="UP001056120"/>
    </source>
</evidence>
<proteinExistence type="predicted"/>
<comment type="caution">
    <text evidence="1">The sequence shown here is derived from an EMBL/GenBank/DDBJ whole genome shotgun (WGS) entry which is preliminary data.</text>
</comment>
<accession>A0ACB9FS82</accession>
<sequence>MGLSSNLRYQSLNGIEFILAKGLSSLLFKSSMVGLRLVNNVLGGMTFVMLARLTGSQSAGGEEHKIADGESSDEEKKLLGNEIASKLMV</sequence>
<reference evidence="1 2" key="2">
    <citation type="journal article" date="2022" name="Mol. Ecol. Resour.">
        <title>The genomes of chicory, endive, great burdock and yacon provide insights into Asteraceae paleo-polyploidization history and plant inulin production.</title>
        <authorList>
            <person name="Fan W."/>
            <person name="Wang S."/>
            <person name="Wang H."/>
            <person name="Wang A."/>
            <person name="Jiang F."/>
            <person name="Liu H."/>
            <person name="Zhao H."/>
            <person name="Xu D."/>
            <person name="Zhang Y."/>
        </authorList>
    </citation>
    <scope>NUCLEOTIDE SEQUENCE [LARGE SCALE GENOMIC DNA]</scope>
    <source>
        <strain evidence="2">cv. Yunnan</strain>
        <tissue evidence="1">Leaves</tissue>
    </source>
</reference>
<reference evidence="2" key="1">
    <citation type="journal article" date="2022" name="Mol. Ecol. Resour.">
        <title>The genomes of chicory, endive, great burdock and yacon provide insights into Asteraceae palaeo-polyploidization history and plant inulin production.</title>
        <authorList>
            <person name="Fan W."/>
            <person name="Wang S."/>
            <person name="Wang H."/>
            <person name="Wang A."/>
            <person name="Jiang F."/>
            <person name="Liu H."/>
            <person name="Zhao H."/>
            <person name="Xu D."/>
            <person name="Zhang Y."/>
        </authorList>
    </citation>
    <scope>NUCLEOTIDE SEQUENCE [LARGE SCALE GENOMIC DNA]</scope>
    <source>
        <strain evidence="2">cv. Yunnan</strain>
    </source>
</reference>
<protein>
    <submittedName>
        <fullName evidence="1">Uncharacterized protein</fullName>
    </submittedName>
</protein>